<dbReference type="Proteomes" id="UP001463665">
    <property type="component" value="Chromosome"/>
</dbReference>
<evidence type="ECO:0000313" key="1">
    <source>
        <dbReference type="EMBL" id="XAO72633.1"/>
    </source>
</evidence>
<reference evidence="1 2" key="1">
    <citation type="submission" date="2024-04" db="EMBL/GenBank/DDBJ databases">
        <title>Genome sequencing and assembly of rice foliar adapted Chryseobacterium endophyticum OsEnb-ALM-A6.</title>
        <authorList>
            <person name="Kumar S."/>
            <person name="Javed M."/>
            <person name="Chouhan V."/>
            <person name="Charishma K."/>
            <person name="Patel A."/>
            <person name="Kumar M."/>
            <person name="Sahu K.P."/>
            <person name="Kumar A."/>
        </authorList>
    </citation>
    <scope>NUCLEOTIDE SEQUENCE [LARGE SCALE GENOMIC DNA]</scope>
    <source>
        <strain evidence="1 2">OsEnb-ALM-A6</strain>
    </source>
</reference>
<dbReference type="AlphaFoldDB" id="A0AAU6WK02"/>
<organism evidence="1 2">
    <name type="scientific">Chryseobacterium endophyticum</name>
    <dbReference type="NCBI Taxonomy" id="1854762"/>
    <lineage>
        <taxon>Bacteria</taxon>
        <taxon>Pseudomonadati</taxon>
        <taxon>Bacteroidota</taxon>
        <taxon>Flavobacteriia</taxon>
        <taxon>Flavobacteriales</taxon>
        <taxon>Weeksellaceae</taxon>
        <taxon>Chryseobacterium group</taxon>
        <taxon>Chryseobacterium</taxon>
    </lineage>
</organism>
<dbReference type="EMBL" id="CP154834">
    <property type="protein sequence ID" value="XAO72633.1"/>
    <property type="molecule type" value="Genomic_DNA"/>
</dbReference>
<proteinExistence type="predicted"/>
<gene>
    <name evidence="1" type="ORF">AAFP95_12120</name>
</gene>
<evidence type="ECO:0000313" key="2">
    <source>
        <dbReference type="Proteomes" id="UP001463665"/>
    </source>
</evidence>
<protein>
    <submittedName>
        <fullName evidence="1">Uncharacterized protein</fullName>
    </submittedName>
</protein>
<name>A0AAU6WK02_9FLAO</name>
<keyword evidence="2" id="KW-1185">Reference proteome</keyword>
<dbReference type="RefSeq" id="WP_345765399.1">
    <property type="nucleotide sequence ID" value="NZ_CP154834.1"/>
</dbReference>
<sequence>MVYWATGSFLQGRITRKPKNRTNEKEKTDLESRFWSGRSKLSPVSLLEAFFQFHDLATVKERLNRIMAYAVQGKVRISEDPSVIFYFHQSIRSFILAGYGLRKKSGKWSVGTLPGQGSLLGLGSLSEEEYRDPVLVFRKAFQEYRPAQFLDFLADVVYFSMATFNHMPEGNIVGPYLHLCKMLDAARLIVERRAQEGKNK</sequence>
<accession>A0AAU6WK02</accession>